<dbReference type="STRING" id="1770053.SAMN05216551_106194"/>
<accession>A0A1H2PQC9</accession>
<feature type="domain" description="ABC transporter" evidence="8">
    <location>
        <begin position="15"/>
        <end position="249"/>
    </location>
</feature>
<keyword evidence="6 9" id="KW-0067">ATP-binding</keyword>
<evidence type="ECO:0000313" key="10">
    <source>
        <dbReference type="Proteomes" id="UP000243719"/>
    </source>
</evidence>
<evidence type="ECO:0000313" key="9">
    <source>
        <dbReference type="EMBL" id="SDV48948.1"/>
    </source>
</evidence>
<dbReference type="AlphaFoldDB" id="A0A1H2PQC9"/>
<evidence type="ECO:0000256" key="7">
    <source>
        <dbReference type="ARBA" id="ARBA00022970"/>
    </source>
</evidence>
<dbReference type="SMART" id="SM00382">
    <property type="entry name" value="AAA"/>
    <property type="match status" value="1"/>
</dbReference>
<keyword evidence="5" id="KW-0547">Nucleotide-binding</keyword>
<proteinExistence type="inferred from homology"/>
<dbReference type="PANTHER" id="PTHR43820">
    <property type="entry name" value="HIGH-AFFINITY BRANCHED-CHAIN AMINO ACID TRANSPORT ATP-BINDING PROTEIN LIVF"/>
    <property type="match status" value="1"/>
</dbReference>
<keyword evidence="10" id="KW-1185">Reference proteome</keyword>
<evidence type="ECO:0000256" key="1">
    <source>
        <dbReference type="ARBA" id="ARBA00005417"/>
    </source>
</evidence>
<keyword evidence="7" id="KW-0029">Amino-acid transport</keyword>
<dbReference type="InterPro" id="IPR017871">
    <property type="entry name" value="ABC_transporter-like_CS"/>
</dbReference>
<comment type="similarity">
    <text evidence="1">Belongs to the ABC transporter superfamily.</text>
</comment>
<keyword evidence="4" id="KW-0997">Cell inner membrane</keyword>
<dbReference type="GO" id="GO:0015807">
    <property type="term" value="P:L-amino acid transport"/>
    <property type="evidence" value="ECO:0007669"/>
    <property type="project" value="TreeGrafter"/>
</dbReference>
<keyword evidence="2" id="KW-0813">Transport</keyword>
<name>A0A1H2PQC9_9BURK</name>
<dbReference type="InterPro" id="IPR003593">
    <property type="entry name" value="AAA+_ATPase"/>
</dbReference>
<dbReference type="PROSITE" id="PS00211">
    <property type="entry name" value="ABC_TRANSPORTER_1"/>
    <property type="match status" value="1"/>
</dbReference>
<dbReference type="EMBL" id="FNLO01000006">
    <property type="protein sequence ID" value="SDV48948.1"/>
    <property type="molecule type" value="Genomic_DNA"/>
</dbReference>
<dbReference type="GO" id="GO:0005524">
    <property type="term" value="F:ATP binding"/>
    <property type="evidence" value="ECO:0007669"/>
    <property type="project" value="UniProtKB-KW"/>
</dbReference>
<dbReference type="PROSITE" id="PS50893">
    <property type="entry name" value="ABC_TRANSPORTER_2"/>
    <property type="match status" value="1"/>
</dbReference>
<dbReference type="Gene3D" id="3.40.50.300">
    <property type="entry name" value="P-loop containing nucleotide triphosphate hydrolases"/>
    <property type="match status" value="1"/>
</dbReference>
<reference evidence="10" key="1">
    <citation type="submission" date="2016-09" db="EMBL/GenBank/DDBJ databases">
        <authorList>
            <person name="Varghese N."/>
            <person name="Submissions S."/>
        </authorList>
    </citation>
    <scope>NUCLEOTIDE SEQUENCE [LARGE SCALE GENOMIC DNA]</scope>
    <source>
        <strain evidence="10">JS23</strain>
    </source>
</reference>
<organism evidence="9 10">
    <name type="scientific">Chitinasiproducens palmae</name>
    <dbReference type="NCBI Taxonomy" id="1770053"/>
    <lineage>
        <taxon>Bacteria</taxon>
        <taxon>Pseudomonadati</taxon>
        <taxon>Pseudomonadota</taxon>
        <taxon>Betaproteobacteria</taxon>
        <taxon>Burkholderiales</taxon>
        <taxon>Burkholderiaceae</taxon>
        <taxon>Chitinasiproducens</taxon>
    </lineage>
</organism>
<protein>
    <submittedName>
        <fullName evidence="9">Branched-chain amino acid transport system ATP-binding protein</fullName>
    </submittedName>
</protein>
<keyword evidence="3" id="KW-1003">Cell membrane</keyword>
<evidence type="ECO:0000256" key="4">
    <source>
        <dbReference type="ARBA" id="ARBA00022519"/>
    </source>
</evidence>
<dbReference type="SUPFAM" id="SSF52540">
    <property type="entry name" value="P-loop containing nucleoside triphosphate hydrolases"/>
    <property type="match status" value="1"/>
</dbReference>
<dbReference type="Pfam" id="PF00005">
    <property type="entry name" value="ABC_tran"/>
    <property type="match status" value="1"/>
</dbReference>
<dbReference type="Proteomes" id="UP000243719">
    <property type="component" value="Unassembled WGS sequence"/>
</dbReference>
<evidence type="ECO:0000256" key="3">
    <source>
        <dbReference type="ARBA" id="ARBA00022475"/>
    </source>
</evidence>
<gene>
    <name evidence="9" type="ORF">SAMN05216551_106194</name>
</gene>
<evidence type="ECO:0000256" key="5">
    <source>
        <dbReference type="ARBA" id="ARBA00022741"/>
    </source>
</evidence>
<dbReference type="InterPro" id="IPR027417">
    <property type="entry name" value="P-loop_NTPase"/>
</dbReference>
<evidence type="ECO:0000259" key="8">
    <source>
        <dbReference type="PROSITE" id="PS50893"/>
    </source>
</evidence>
<evidence type="ECO:0000256" key="2">
    <source>
        <dbReference type="ARBA" id="ARBA00022448"/>
    </source>
</evidence>
<sequence>MVQIERETVDAPALLHAEQLNVRYGRQIAVRAVDLQLARGESVALAGANGAGKTSLLTALAGVVPPGAALSGRVTLDGRAHDLAGRRRAPDPAIALVPERGKVFGLLTVEENLRVARGAGLAGARLTSDDVYGWFPRLRERRRTLAGNLSGGEQQMLGIGMGLMRAPRVLLLDEPTLGLAVPVIEEVCERLAALRDALGLTLLVAESDSQWLPRLAQRALIIDRGALVHRVGRLDAAQLDAIHDILLGIGATASPLSDEVGHV</sequence>
<dbReference type="GO" id="GO:0016887">
    <property type="term" value="F:ATP hydrolysis activity"/>
    <property type="evidence" value="ECO:0007669"/>
    <property type="project" value="InterPro"/>
</dbReference>
<dbReference type="InterPro" id="IPR052156">
    <property type="entry name" value="BCAA_Transport_ATP-bd_LivF"/>
</dbReference>
<dbReference type="GO" id="GO:0015658">
    <property type="term" value="F:branched-chain amino acid transmembrane transporter activity"/>
    <property type="evidence" value="ECO:0007669"/>
    <property type="project" value="TreeGrafter"/>
</dbReference>
<evidence type="ECO:0000256" key="6">
    <source>
        <dbReference type="ARBA" id="ARBA00022840"/>
    </source>
</evidence>
<keyword evidence="4" id="KW-0472">Membrane</keyword>
<dbReference type="PANTHER" id="PTHR43820:SF4">
    <property type="entry name" value="HIGH-AFFINITY BRANCHED-CHAIN AMINO ACID TRANSPORT ATP-BINDING PROTEIN LIVF"/>
    <property type="match status" value="1"/>
</dbReference>
<dbReference type="InterPro" id="IPR003439">
    <property type="entry name" value="ABC_transporter-like_ATP-bd"/>
</dbReference>